<dbReference type="PANTHER" id="PTHR13748">
    <property type="entry name" value="COBW-RELATED"/>
    <property type="match status" value="1"/>
</dbReference>
<sequence length="392" mass="43364">MSSDDEIPQSVHFQFTLLTNRLVDSGTDVHERRKVPLTLLTGYLGAGKSTLLEEPWLPHCCVHECTDIESKSLQMSNPNDPSATTSSMLSLPNGCLCCSFKDMGIAAIEEMVAAQKEKIDWVIVELTGLADPAPIAKDFWTNEEMGDLILDSVVCVVDCRNVLRQLDEPTPDDGKTANSTDASGKKDPISAAQKQIACSDVILLNKTDLVTPEQLDEIEKRVRSINPTLRVYKTEHSKVPLPKLYNLKAFSESTLLGGKQEDDSTSCAGCSDGSHDHSHHTDGISTVTLPLPRQITFDQFQNLEKFLQDILWKSPTKESKYDILRTKGYMRVDVEGKIQEKVVQGVADLFDIKDAHATPGEVKPKIVLIGRDLDGPKKESLFREFGLHLMAS</sequence>
<dbReference type="Gene3D" id="3.30.1220.10">
    <property type="entry name" value="CobW-like, C-terminal domain"/>
    <property type="match status" value="1"/>
</dbReference>
<keyword evidence="3" id="KW-0862">Zinc</keyword>
<evidence type="ECO:0000256" key="3">
    <source>
        <dbReference type="ARBA" id="ARBA00022833"/>
    </source>
</evidence>
<dbReference type="Proteomes" id="UP000006757">
    <property type="component" value="Unassembled WGS sequence"/>
</dbReference>
<dbReference type="HOGENOM" id="CLU_017452_0_1_1"/>
<protein>
    <submittedName>
        <fullName evidence="11">Cytoplasm protein</fullName>
    </submittedName>
</protein>
<comment type="catalytic activity">
    <reaction evidence="7">
        <text>GTP + H2O = GDP + phosphate + H(+)</text>
        <dbReference type="Rhea" id="RHEA:19669"/>
        <dbReference type="ChEBI" id="CHEBI:15377"/>
        <dbReference type="ChEBI" id="CHEBI:15378"/>
        <dbReference type="ChEBI" id="CHEBI:37565"/>
        <dbReference type="ChEBI" id="CHEBI:43474"/>
        <dbReference type="ChEBI" id="CHEBI:58189"/>
    </reaction>
    <physiologicalReaction direction="left-to-right" evidence="7">
        <dbReference type="Rhea" id="RHEA:19670"/>
    </physiologicalReaction>
</comment>
<feature type="region of interest" description="Disordered" evidence="8">
    <location>
        <begin position="258"/>
        <end position="282"/>
    </location>
</feature>
<dbReference type="InParanoid" id="K1V1N6"/>
<dbReference type="OrthoDB" id="258627at2759"/>
<dbReference type="Pfam" id="PF07683">
    <property type="entry name" value="CobW_C"/>
    <property type="match status" value="1"/>
</dbReference>
<evidence type="ECO:0000259" key="9">
    <source>
        <dbReference type="Pfam" id="PF02492"/>
    </source>
</evidence>
<evidence type="ECO:0000259" key="10">
    <source>
        <dbReference type="Pfam" id="PF07683"/>
    </source>
</evidence>
<dbReference type="SUPFAM" id="SSF90002">
    <property type="entry name" value="Hypothetical protein YjiA, C-terminal domain"/>
    <property type="match status" value="1"/>
</dbReference>
<accession>K1V1N6</accession>
<feature type="domain" description="CobW C-terminal" evidence="10">
    <location>
        <begin position="297"/>
        <end position="383"/>
    </location>
</feature>
<keyword evidence="1" id="KW-0547">Nucleotide-binding</keyword>
<dbReference type="SUPFAM" id="SSF52540">
    <property type="entry name" value="P-loop containing nucleoside triphosphate hydrolases"/>
    <property type="match status" value="1"/>
</dbReference>
<dbReference type="InterPro" id="IPR003495">
    <property type="entry name" value="CobW/HypB/UreG_nucleotide-bd"/>
</dbReference>
<evidence type="ECO:0000256" key="8">
    <source>
        <dbReference type="SAM" id="MobiDB-lite"/>
    </source>
</evidence>
<evidence type="ECO:0000256" key="7">
    <source>
        <dbReference type="ARBA" id="ARBA00049117"/>
    </source>
</evidence>
<feature type="compositionally biased region" description="Basic and acidic residues" evidence="8">
    <location>
        <begin position="273"/>
        <end position="282"/>
    </location>
</feature>
<name>K1V1N6_TRIAC</name>
<keyword evidence="5" id="KW-0143">Chaperone</keyword>
<evidence type="ECO:0000256" key="2">
    <source>
        <dbReference type="ARBA" id="ARBA00022801"/>
    </source>
</evidence>
<dbReference type="CDD" id="cd03112">
    <property type="entry name" value="CobW-like"/>
    <property type="match status" value="1"/>
</dbReference>
<dbReference type="STRING" id="1220162.K1V1N6"/>
<dbReference type="InterPro" id="IPR036627">
    <property type="entry name" value="CobW-likC_sf"/>
</dbReference>
<dbReference type="InterPro" id="IPR027417">
    <property type="entry name" value="P-loop_NTPase"/>
</dbReference>
<keyword evidence="2" id="KW-0378">Hydrolase</keyword>
<comment type="similarity">
    <text evidence="6">Belongs to the SIMIBI class G3E GTPase family. ZNG1 subfamily.</text>
</comment>
<dbReference type="FunCoup" id="K1V1N6">
    <property type="interactions" value="229"/>
</dbReference>
<dbReference type="InterPro" id="IPR051316">
    <property type="entry name" value="Zinc-reg_GTPase_activator"/>
</dbReference>
<evidence type="ECO:0000256" key="4">
    <source>
        <dbReference type="ARBA" id="ARBA00023134"/>
    </source>
</evidence>
<evidence type="ECO:0000256" key="1">
    <source>
        <dbReference type="ARBA" id="ARBA00022741"/>
    </source>
</evidence>
<dbReference type="Gene3D" id="3.40.50.300">
    <property type="entry name" value="P-loop containing nucleotide triphosphate hydrolases"/>
    <property type="match status" value="1"/>
</dbReference>
<dbReference type="InterPro" id="IPR011629">
    <property type="entry name" value="CobW-like_C"/>
</dbReference>
<comment type="caution">
    <text evidence="11">The sequence shown here is derived from an EMBL/GenBank/DDBJ whole genome shotgun (WGS) entry which is preliminary data.</text>
</comment>
<dbReference type="OMA" id="GHSHMDP"/>
<evidence type="ECO:0000313" key="12">
    <source>
        <dbReference type="Proteomes" id="UP000006757"/>
    </source>
</evidence>
<dbReference type="GO" id="GO:0016787">
    <property type="term" value="F:hydrolase activity"/>
    <property type="evidence" value="ECO:0007669"/>
    <property type="project" value="UniProtKB-KW"/>
</dbReference>
<keyword evidence="4" id="KW-0342">GTP-binding</keyword>
<organism evidence="11 12">
    <name type="scientific">Trichosporon asahii var. asahii (strain CBS 8904)</name>
    <name type="common">Yeast</name>
    <dbReference type="NCBI Taxonomy" id="1220162"/>
    <lineage>
        <taxon>Eukaryota</taxon>
        <taxon>Fungi</taxon>
        <taxon>Dikarya</taxon>
        <taxon>Basidiomycota</taxon>
        <taxon>Agaricomycotina</taxon>
        <taxon>Tremellomycetes</taxon>
        <taxon>Trichosporonales</taxon>
        <taxon>Trichosporonaceae</taxon>
        <taxon>Trichosporon</taxon>
    </lineage>
</organism>
<reference evidence="11 12" key="1">
    <citation type="journal article" date="2012" name="Eukaryot. Cell">
        <title>Genome sequence of the Trichosporon asahii environmental strain CBS 8904.</title>
        <authorList>
            <person name="Yang R.Y."/>
            <person name="Li H.T."/>
            <person name="Zhu H."/>
            <person name="Zhou G.P."/>
            <person name="Wang M."/>
            <person name="Wang L."/>
        </authorList>
    </citation>
    <scope>NUCLEOTIDE SEQUENCE [LARGE SCALE GENOMIC DNA]</scope>
    <source>
        <strain evidence="11 12">CBS 8904</strain>
    </source>
</reference>
<dbReference type="GO" id="GO:0005525">
    <property type="term" value="F:GTP binding"/>
    <property type="evidence" value="ECO:0007669"/>
    <property type="project" value="UniProtKB-KW"/>
</dbReference>
<keyword evidence="12" id="KW-1185">Reference proteome</keyword>
<evidence type="ECO:0000256" key="5">
    <source>
        <dbReference type="ARBA" id="ARBA00023186"/>
    </source>
</evidence>
<dbReference type="GO" id="GO:0005737">
    <property type="term" value="C:cytoplasm"/>
    <property type="evidence" value="ECO:0007669"/>
    <property type="project" value="TreeGrafter"/>
</dbReference>
<dbReference type="eggNOG" id="KOG2743">
    <property type="taxonomic scope" value="Eukaryota"/>
</dbReference>
<dbReference type="Pfam" id="PF02492">
    <property type="entry name" value="cobW"/>
    <property type="match status" value="1"/>
</dbReference>
<feature type="domain" description="CobW/HypB/UreG nucleotide-binding" evidence="9">
    <location>
        <begin position="36"/>
        <end position="231"/>
    </location>
</feature>
<evidence type="ECO:0000313" key="11">
    <source>
        <dbReference type="EMBL" id="EKC97854.1"/>
    </source>
</evidence>
<dbReference type="PANTHER" id="PTHR13748:SF31">
    <property type="entry name" value="ZINC-REGULATED GTPASE METALLOPROTEIN ACTIVATOR 1A-RELATED"/>
    <property type="match status" value="1"/>
</dbReference>
<gene>
    <name evidence="11" type="ORF">A1Q2_07857</name>
</gene>
<dbReference type="AlphaFoldDB" id="K1V1N6"/>
<proteinExistence type="inferred from homology"/>
<evidence type="ECO:0000256" key="6">
    <source>
        <dbReference type="ARBA" id="ARBA00034320"/>
    </source>
</evidence>
<feature type="region of interest" description="Disordered" evidence="8">
    <location>
        <begin position="167"/>
        <end position="188"/>
    </location>
</feature>
<dbReference type="EMBL" id="AMBO01000401">
    <property type="protein sequence ID" value="EKC97854.1"/>
    <property type="molecule type" value="Genomic_DNA"/>
</dbReference>